<feature type="region of interest" description="Disordered" evidence="2">
    <location>
        <begin position="124"/>
        <end position="273"/>
    </location>
</feature>
<feature type="compositionally biased region" description="Low complexity" evidence="2">
    <location>
        <begin position="135"/>
        <end position="150"/>
    </location>
</feature>
<dbReference type="PRINTS" id="PR00625">
    <property type="entry name" value="JDOMAIN"/>
</dbReference>
<evidence type="ECO:0000313" key="5">
    <source>
        <dbReference type="Proteomes" id="UP000267821"/>
    </source>
</evidence>
<feature type="compositionally biased region" description="Polar residues" evidence="2">
    <location>
        <begin position="173"/>
        <end position="188"/>
    </location>
</feature>
<name>A0A3N4LIW0_9PEZI</name>
<dbReference type="GO" id="GO:0016558">
    <property type="term" value="P:protein import into peroxisome matrix"/>
    <property type="evidence" value="ECO:0007669"/>
    <property type="project" value="TreeGrafter"/>
</dbReference>
<sequence length="519" mass="57875">MVKETEYYDALQVSPTATELEIKKAYRKLAIRLHPDKNPGDESAHVKFQAISEAYQVLSNEDLRKQYDKYGKERAVPDSGFEDPAEFFGMIFGGEAFVDLIGEISLMRDLTKTMEITMKDLDIDDGGETVEKDGAAASSSSGSPGLSGSPGPSPPYHPPASGGPGDSDFKAPRTSTPSDDANSKTPKTTPLPDDANFKTPRTAPPYTEKPISTPPRSGASTPSGNKLRVPARPMLTEKSDEDTRMAAEGMTQEERDLRKKEKRKGLSKEQKEELAQYELERRKVREERISTLAQKLIDRICVWTETDKGPDVTHAFNEKTKYEVENLKMESFGIEILHAIGQIYIMKAASFIKSQKYFGFGGFFSRMKDRGTLVKETWGTISSAIDAQMTLEEMAKAEEKGGDDWTDEKKAELEKKVTGKILMAAWRGSRFEIQSVLRDVCDKVLNDKAVPVNKRVERAHALMMVGTVFRNAERDPDDEFAEGVFEQLMADAAKKDTKKEKEKTPSLKKPKSEKEPMAV</sequence>
<dbReference type="PANTHER" id="PTHR45006:SF1">
    <property type="entry name" value="DNAJ-LIKE PROTEIN 1"/>
    <property type="match status" value="1"/>
</dbReference>
<dbReference type="FunCoup" id="A0A3N4LIW0">
    <property type="interactions" value="36"/>
</dbReference>
<dbReference type="SUPFAM" id="SSF46565">
    <property type="entry name" value="Chaperone J-domain"/>
    <property type="match status" value="1"/>
</dbReference>
<proteinExistence type="predicted"/>
<dbReference type="InterPro" id="IPR001623">
    <property type="entry name" value="DnaJ_domain"/>
</dbReference>
<dbReference type="AlphaFoldDB" id="A0A3N4LIW0"/>
<dbReference type="InterPro" id="IPR026894">
    <property type="entry name" value="DnaJ_X"/>
</dbReference>
<dbReference type="CDD" id="cd06257">
    <property type="entry name" value="DnaJ"/>
    <property type="match status" value="1"/>
</dbReference>
<keyword evidence="1" id="KW-0143">Chaperone</keyword>
<dbReference type="EMBL" id="ML121558">
    <property type="protein sequence ID" value="RPB21628.1"/>
    <property type="molecule type" value="Genomic_DNA"/>
</dbReference>
<evidence type="ECO:0000256" key="2">
    <source>
        <dbReference type="SAM" id="MobiDB-lite"/>
    </source>
</evidence>
<dbReference type="Pfam" id="PF00226">
    <property type="entry name" value="DnaJ"/>
    <property type="match status" value="1"/>
</dbReference>
<dbReference type="Proteomes" id="UP000267821">
    <property type="component" value="Unassembled WGS sequence"/>
</dbReference>
<feature type="compositionally biased region" description="Basic and acidic residues" evidence="2">
    <location>
        <begin position="492"/>
        <end position="519"/>
    </location>
</feature>
<accession>A0A3N4LIW0</accession>
<keyword evidence="5" id="KW-1185">Reference proteome</keyword>
<dbReference type="InterPro" id="IPR052814">
    <property type="entry name" value="Peroxisomal_DnaJ"/>
</dbReference>
<dbReference type="InParanoid" id="A0A3N4LIW0"/>
<dbReference type="InterPro" id="IPR018253">
    <property type="entry name" value="DnaJ_domain_CS"/>
</dbReference>
<dbReference type="Pfam" id="PF14308">
    <property type="entry name" value="DnaJ-X"/>
    <property type="match status" value="1"/>
</dbReference>
<dbReference type="STRING" id="1051890.A0A3N4LIW0"/>
<dbReference type="InterPro" id="IPR036869">
    <property type="entry name" value="J_dom_sf"/>
</dbReference>
<dbReference type="PANTHER" id="PTHR45006">
    <property type="entry name" value="DNAJ-LIKE PROTEIN 1"/>
    <property type="match status" value="1"/>
</dbReference>
<dbReference type="FunFam" id="1.10.287.110:FF:000028">
    <property type="entry name" value="DnaJ domain protein"/>
    <property type="match status" value="1"/>
</dbReference>
<dbReference type="PROSITE" id="PS00636">
    <property type="entry name" value="DNAJ_1"/>
    <property type="match status" value="1"/>
</dbReference>
<gene>
    <name evidence="4" type="ORF">L211DRAFT_840535</name>
</gene>
<dbReference type="PROSITE" id="PS50076">
    <property type="entry name" value="DNAJ_2"/>
    <property type="match status" value="1"/>
</dbReference>
<dbReference type="OrthoDB" id="552049at2759"/>
<dbReference type="Gene3D" id="1.10.287.110">
    <property type="entry name" value="DnaJ domain"/>
    <property type="match status" value="1"/>
</dbReference>
<organism evidence="4 5">
    <name type="scientific">Terfezia boudieri ATCC MYA-4762</name>
    <dbReference type="NCBI Taxonomy" id="1051890"/>
    <lineage>
        <taxon>Eukaryota</taxon>
        <taxon>Fungi</taxon>
        <taxon>Dikarya</taxon>
        <taxon>Ascomycota</taxon>
        <taxon>Pezizomycotina</taxon>
        <taxon>Pezizomycetes</taxon>
        <taxon>Pezizales</taxon>
        <taxon>Pezizaceae</taxon>
        <taxon>Terfezia</taxon>
    </lineage>
</organism>
<reference evidence="4 5" key="1">
    <citation type="journal article" date="2018" name="Nat. Ecol. Evol.">
        <title>Pezizomycetes genomes reveal the molecular basis of ectomycorrhizal truffle lifestyle.</title>
        <authorList>
            <person name="Murat C."/>
            <person name="Payen T."/>
            <person name="Noel B."/>
            <person name="Kuo A."/>
            <person name="Morin E."/>
            <person name="Chen J."/>
            <person name="Kohler A."/>
            <person name="Krizsan K."/>
            <person name="Balestrini R."/>
            <person name="Da Silva C."/>
            <person name="Montanini B."/>
            <person name="Hainaut M."/>
            <person name="Levati E."/>
            <person name="Barry K.W."/>
            <person name="Belfiori B."/>
            <person name="Cichocki N."/>
            <person name="Clum A."/>
            <person name="Dockter R.B."/>
            <person name="Fauchery L."/>
            <person name="Guy J."/>
            <person name="Iotti M."/>
            <person name="Le Tacon F."/>
            <person name="Lindquist E.A."/>
            <person name="Lipzen A."/>
            <person name="Malagnac F."/>
            <person name="Mello A."/>
            <person name="Molinier V."/>
            <person name="Miyauchi S."/>
            <person name="Poulain J."/>
            <person name="Riccioni C."/>
            <person name="Rubini A."/>
            <person name="Sitrit Y."/>
            <person name="Splivallo R."/>
            <person name="Traeger S."/>
            <person name="Wang M."/>
            <person name="Zifcakova L."/>
            <person name="Wipf D."/>
            <person name="Zambonelli A."/>
            <person name="Paolocci F."/>
            <person name="Nowrousian M."/>
            <person name="Ottonello S."/>
            <person name="Baldrian P."/>
            <person name="Spatafora J.W."/>
            <person name="Henrissat B."/>
            <person name="Nagy L.G."/>
            <person name="Aury J.M."/>
            <person name="Wincker P."/>
            <person name="Grigoriev I.V."/>
            <person name="Bonfante P."/>
            <person name="Martin F.M."/>
        </authorList>
    </citation>
    <scope>NUCLEOTIDE SEQUENCE [LARGE SCALE GENOMIC DNA]</scope>
    <source>
        <strain evidence="4 5">ATCC MYA-4762</strain>
    </source>
</reference>
<dbReference type="GO" id="GO:0005829">
    <property type="term" value="C:cytosol"/>
    <property type="evidence" value="ECO:0007669"/>
    <property type="project" value="TreeGrafter"/>
</dbReference>
<evidence type="ECO:0000256" key="1">
    <source>
        <dbReference type="ARBA" id="ARBA00023186"/>
    </source>
</evidence>
<protein>
    <submittedName>
        <fullName evidence="4">Molecular chaperone DnaJ</fullName>
    </submittedName>
</protein>
<dbReference type="SMART" id="SM00271">
    <property type="entry name" value="DnaJ"/>
    <property type="match status" value="1"/>
</dbReference>
<feature type="domain" description="J" evidence="3">
    <location>
        <begin position="6"/>
        <end position="71"/>
    </location>
</feature>
<feature type="compositionally biased region" description="Basic and acidic residues" evidence="2">
    <location>
        <begin position="235"/>
        <end position="245"/>
    </location>
</feature>
<feature type="compositionally biased region" description="Basic and acidic residues" evidence="2">
    <location>
        <begin position="252"/>
        <end position="273"/>
    </location>
</feature>
<feature type="compositionally biased region" description="Polar residues" evidence="2">
    <location>
        <begin position="214"/>
        <end position="224"/>
    </location>
</feature>
<evidence type="ECO:0000313" key="4">
    <source>
        <dbReference type="EMBL" id="RPB21628.1"/>
    </source>
</evidence>
<feature type="region of interest" description="Disordered" evidence="2">
    <location>
        <begin position="491"/>
        <end position="519"/>
    </location>
</feature>
<evidence type="ECO:0000259" key="3">
    <source>
        <dbReference type="PROSITE" id="PS50076"/>
    </source>
</evidence>